<reference evidence="2 3" key="1">
    <citation type="journal article" date="2019" name="Anaerobe">
        <title>Brachyspira catarrhinii sp. nov., an anaerobic intestinal spirochaete isolated from vervet monkeys may have been misidentified as Brachyspira aalborgi in previous studies.</title>
        <authorList>
            <person name="Phillips N.D."/>
            <person name="La T."/>
            <person name="Hampson D.J."/>
        </authorList>
    </citation>
    <scope>NUCLEOTIDE SEQUENCE [LARGE SCALE GENOMIC DNA]</scope>
    <source>
        <strain evidence="2 3">Z12</strain>
    </source>
</reference>
<dbReference type="Proteomes" id="UP000310168">
    <property type="component" value="Unassembled WGS sequence"/>
</dbReference>
<proteinExistence type="predicted"/>
<protein>
    <submittedName>
        <fullName evidence="2">Terminase</fullName>
    </submittedName>
</protein>
<feature type="non-terminal residue" evidence="2">
    <location>
        <position position="205"/>
    </location>
</feature>
<comment type="caution">
    <text evidence="2">The sequence shown here is derived from an EMBL/GenBank/DDBJ whole genome shotgun (WGS) entry which is preliminary data.</text>
</comment>
<dbReference type="InterPro" id="IPR035412">
    <property type="entry name" value="Terminase_L_N"/>
</dbReference>
<name>A0ABY2TPW3_9SPIR</name>
<gene>
    <name evidence="2" type="ORF">EZH24_13150</name>
</gene>
<dbReference type="Pfam" id="PF04466">
    <property type="entry name" value="Terminase_3"/>
    <property type="match status" value="1"/>
</dbReference>
<dbReference type="EMBL" id="SJDU01000710">
    <property type="protein sequence ID" value="TKZ22944.1"/>
    <property type="molecule type" value="Genomic_DNA"/>
</dbReference>
<accession>A0ABY2TPW3</accession>
<dbReference type="InterPro" id="IPR027417">
    <property type="entry name" value="P-loop_NTPase"/>
</dbReference>
<sequence length="205" mass="24137">EHWYKTPKRSKVAFGGRGGGKSESIARMLVAASFEIKGVILCARETQKSLEDSIKKVLEEIIIDYKLESYFRFTRTEIENKLTNCRFLFRGLRDSSVESIKSIKGVKICFVEEAQFLSEHSFKILKPSIREEGSEIWYAFNPRFPQDVIYNLIRVYNLKDGSYEAEKDGEIKNYNYQYYEDDQILIYKINYDGNYFFSKVLETER</sequence>
<feature type="domain" description="Phage terminase large subunit N-terminal" evidence="1">
    <location>
        <begin position="9"/>
        <end position="200"/>
    </location>
</feature>
<dbReference type="Gene3D" id="3.40.50.300">
    <property type="entry name" value="P-loop containing nucleotide triphosphate hydrolases"/>
    <property type="match status" value="1"/>
</dbReference>
<dbReference type="RefSeq" id="WP_201798609.1">
    <property type="nucleotide sequence ID" value="NZ_SJDU01000710.1"/>
</dbReference>
<dbReference type="PANTHER" id="PTHR39184:SF1">
    <property type="entry name" value="PBSX PHAGE TERMINASE LARGE SUBUNIT"/>
    <property type="match status" value="1"/>
</dbReference>
<dbReference type="PANTHER" id="PTHR39184">
    <property type="match status" value="1"/>
</dbReference>
<dbReference type="InterPro" id="IPR052380">
    <property type="entry name" value="Viral_DNA_packaging_terminase"/>
</dbReference>
<keyword evidence="3" id="KW-1185">Reference proteome</keyword>
<feature type="non-terminal residue" evidence="2">
    <location>
        <position position="1"/>
    </location>
</feature>
<evidence type="ECO:0000313" key="3">
    <source>
        <dbReference type="Proteomes" id="UP000310168"/>
    </source>
</evidence>
<organism evidence="2 3">
    <name type="scientific">Brachyspira catarrhinii</name>
    <dbReference type="NCBI Taxonomy" id="2528966"/>
    <lineage>
        <taxon>Bacteria</taxon>
        <taxon>Pseudomonadati</taxon>
        <taxon>Spirochaetota</taxon>
        <taxon>Spirochaetia</taxon>
        <taxon>Brachyspirales</taxon>
        <taxon>Brachyspiraceae</taxon>
        <taxon>Brachyspira</taxon>
    </lineage>
</organism>
<evidence type="ECO:0000313" key="2">
    <source>
        <dbReference type="EMBL" id="TKZ22944.1"/>
    </source>
</evidence>
<evidence type="ECO:0000259" key="1">
    <source>
        <dbReference type="Pfam" id="PF04466"/>
    </source>
</evidence>